<dbReference type="AlphaFoldDB" id="A0A1T4QXB6"/>
<comment type="caution">
    <text evidence="2">The sequence shown here is derived from an EMBL/GenBank/DDBJ whole genome shotgun (WGS) entry which is preliminary data.</text>
</comment>
<evidence type="ECO:0000256" key="1">
    <source>
        <dbReference type="SAM" id="Phobius"/>
    </source>
</evidence>
<evidence type="ECO:0000313" key="2">
    <source>
        <dbReference type="EMBL" id="OPX57078.1"/>
    </source>
</evidence>
<keyword evidence="3" id="KW-1185">Reference proteome</keyword>
<evidence type="ECO:0000313" key="3">
    <source>
        <dbReference type="Proteomes" id="UP000191418"/>
    </source>
</evidence>
<feature type="transmembrane region" description="Helical" evidence="1">
    <location>
        <begin position="7"/>
        <end position="27"/>
    </location>
</feature>
<dbReference type="Proteomes" id="UP000191418">
    <property type="component" value="Unassembled WGS sequence"/>
</dbReference>
<keyword evidence="1" id="KW-1133">Transmembrane helix</keyword>
<dbReference type="RefSeq" id="WP_078745642.1">
    <property type="nucleotide sequence ID" value="NZ_FUXG01000013.1"/>
</dbReference>
<proteinExistence type="predicted"/>
<name>A0A1T4QXB6_9GAMM</name>
<keyword evidence="1" id="KW-0472">Membrane</keyword>
<organism evidence="2 3">
    <name type="scientific">Oceanospirillum multiglobuliferum</name>
    <dbReference type="NCBI Taxonomy" id="64969"/>
    <lineage>
        <taxon>Bacteria</taxon>
        <taxon>Pseudomonadati</taxon>
        <taxon>Pseudomonadota</taxon>
        <taxon>Gammaproteobacteria</taxon>
        <taxon>Oceanospirillales</taxon>
        <taxon>Oceanospirillaceae</taxon>
        <taxon>Oceanospirillum</taxon>
    </lineage>
</organism>
<sequence>MDNLRNVDHCLSSIVLMLISFLAGLTLAGHLSWAVIAALGTVGAVGVALFLPWRDKQHRIKSIGILVRNELANNEEIRNRGVVCFTPEHKVLVEGRSVRNNPGFEDWRLAAMFLKEMRFDHWNHHWAEYSLMSPERYLKERETVNRLLKLKELALKAESDIASRAMLIETLYPGEHDANINK</sequence>
<dbReference type="EMBL" id="MTSM01000001">
    <property type="protein sequence ID" value="OPX57078.1"/>
    <property type="molecule type" value="Genomic_DNA"/>
</dbReference>
<gene>
    <name evidence="2" type="ORF">BTE48_01215</name>
</gene>
<feature type="transmembrane region" description="Helical" evidence="1">
    <location>
        <begin position="33"/>
        <end position="53"/>
    </location>
</feature>
<keyword evidence="1" id="KW-0812">Transmembrane</keyword>
<dbReference type="STRING" id="64969.SAMN02745127_02059"/>
<reference evidence="2 3" key="1">
    <citation type="submission" date="2017-01" db="EMBL/GenBank/DDBJ databases">
        <title>Genome Sequencing of a Marine Spirillum, Oceanospirillum multiglobuliferum ATCC 33336, from Japan.</title>
        <authorList>
            <person name="Carney J.G."/>
            <person name="Trachtenberg A.M."/>
            <person name="Rheaume B.A."/>
            <person name="Linnane J.D."/>
            <person name="Pitts N.L."/>
            <person name="Mykles D.L."/>
            <person name="Maclea K.S."/>
        </authorList>
    </citation>
    <scope>NUCLEOTIDE SEQUENCE [LARGE SCALE GENOMIC DNA]</scope>
    <source>
        <strain evidence="2 3">ATCC 33336</strain>
    </source>
</reference>
<protein>
    <submittedName>
        <fullName evidence="2">Uncharacterized protein</fullName>
    </submittedName>
</protein>
<accession>A0A1T4QXB6</accession>